<feature type="domain" description="NIPSNAP" evidence="2">
    <location>
        <begin position="22"/>
        <end position="117"/>
    </location>
</feature>
<evidence type="ECO:0000313" key="3">
    <source>
        <dbReference type="EMBL" id="AVW89650.1"/>
    </source>
</evidence>
<dbReference type="KEGG" id="cbak:DA792_00060"/>
<keyword evidence="4" id="KW-0614">Plasmid</keyword>
<dbReference type="InterPro" id="IPR011008">
    <property type="entry name" value="Dimeric_a/b-barrel"/>
</dbReference>
<dbReference type="EMBL" id="CP028472">
    <property type="protein sequence ID" value="AVW89650.1"/>
    <property type="molecule type" value="Genomic_DNA"/>
</dbReference>
<dbReference type="AlphaFoldDB" id="A0A2R4LYJ7"/>
<evidence type="ECO:0000313" key="5">
    <source>
        <dbReference type="Proteomes" id="UP000241447"/>
    </source>
</evidence>
<dbReference type="InterPro" id="IPR012577">
    <property type="entry name" value="NIPSNAP"/>
</dbReference>
<name>A0A2R4LYJ7_9RHOB</name>
<dbReference type="Pfam" id="PF07978">
    <property type="entry name" value="NIPSNAP"/>
    <property type="match status" value="1"/>
</dbReference>
<dbReference type="KEGG" id="cbak:DA792_01935"/>
<dbReference type="Proteomes" id="UP000241447">
    <property type="component" value="Plasmid pCBLh4a"/>
</dbReference>
<organism evidence="4 5">
    <name type="scientific">Celeribacter baekdonensis</name>
    <dbReference type="NCBI Taxonomy" id="875171"/>
    <lineage>
        <taxon>Bacteria</taxon>
        <taxon>Pseudomonadati</taxon>
        <taxon>Pseudomonadota</taxon>
        <taxon>Alphaproteobacteria</taxon>
        <taxon>Rhodobacterales</taxon>
        <taxon>Roseobacteraceae</taxon>
        <taxon>Celeribacter</taxon>
    </lineage>
</organism>
<evidence type="ECO:0000313" key="4">
    <source>
        <dbReference type="EMBL" id="AVW89963.1"/>
    </source>
</evidence>
<dbReference type="InterPro" id="IPR051557">
    <property type="entry name" value="NipSnap_domain"/>
</dbReference>
<proteinExistence type="inferred from homology"/>
<geneLocation type="plasmid" evidence="5">
    <name>pcblh4a</name>
</geneLocation>
<protein>
    <recommendedName>
        <fullName evidence="2">NIPSNAP domain-containing protein</fullName>
    </recommendedName>
</protein>
<evidence type="ECO:0000259" key="2">
    <source>
        <dbReference type="Pfam" id="PF07978"/>
    </source>
</evidence>
<geneLocation type="plasmid" evidence="4">
    <name>pCBLh4a</name>
</geneLocation>
<gene>
    <name evidence="3" type="ORF">DA792_00060</name>
    <name evidence="4" type="ORF">DA792_01935</name>
</gene>
<dbReference type="Gene3D" id="3.30.70.100">
    <property type="match status" value="1"/>
</dbReference>
<accession>A0A2R4LYJ7</accession>
<dbReference type="SUPFAM" id="SSF54909">
    <property type="entry name" value="Dimeric alpha+beta barrel"/>
    <property type="match status" value="1"/>
</dbReference>
<dbReference type="EMBL" id="CP028472">
    <property type="protein sequence ID" value="AVW89963.1"/>
    <property type="molecule type" value="Genomic_DNA"/>
</dbReference>
<evidence type="ECO:0000256" key="1">
    <source>
        <dbReference type="ARBA" id="ARBA00005291"/>
    </source>
</evidence>
<dbReference type="PANTHER" id="PTHR21017:SF17">
    <property type="entry name" value="PROTEIN NIPSNAP"/>
    <property type="match status" value="1"/>
</dbReference>
<dbReference type="PANTHER" id="PTHR21017">
    <property type="entry name" value="NIPSNAP-RELATED"/>
    <property type="match status" value="1"/>
</dbReference>
<sequence>MHFALSFPVELSRRNMEGDMIYELRVYDLKPGTGPEYLALLMRSGVKALTSHLPMAGYWLTDTGALNRLYHLWIYESLEERAAARVGFAANRDWTEGFVPYGFPLIVTQRNMMMTRLQGSAALDAAEAGRKTQHPNDAIGPLFAPGLQSLTFGNEVQSDQPLVARWRVISGETPGDTVTLWGGDPMATSQGATRHEILRPIAVSPLR</sequence>
<comment type="similarity">
    <text evidence="1">Belongs to the NipSnap family.</text>
</comment>
<reference evidence="4 5" key="1">
    <citation type="submission" date="2018-03" db="EMBL/GenBank/DDBJ databases">
        <title>The Complete Genome of Celeribacter baekdonensis strain LH4, a Thiosulfate-Oxidizing Alphaproteobacterium Isolated from Gulf of Mexico Continental Slope Sediments.</title>
        <authorList>
            <person name="Flood B.E."/>
            <person name="Bailey J.V."/>
            <person name="Leprich D."/>
        </authorList>
    </citation>
    <scope>NUCLEOTIDE SEQUENCE [LARGE SCALE GENOMIC DNA]</scope>
    <source>
        <strain evidence="4 5">LH4</strain>
        <plasmid evidence="4">pCBLh4a</plasmid>
        <plasmid evidence="5">Plasmid pcblh4a</plasmid>
    </source>
</reference>